<dbReference type="PANTHER" id="PTHR20905">
    <property type="entry name" value="N-ACETYLTRANSFERASE-RELATED"/>
    <property type="match status" value="1"/>
</dbReference>
<comment type="pathway">
    <text evidence="3">Aromatic compound metabolism; melatonin biosynthesis; melatonin from serotonin: step 1/2.</text>
</comment>
<evidence type="ECO:0000256" key="5">
    <source>
        <dbReference type="ARBA" id="ARBA00039114"/>
    </source>
</evidence>
<evidence type="ECO:0000256" key="2">
    <source>
        <dbReference type="ARBA" id="ARBA00023315"/>
    </source>
</evidence>
<evidence type="ECO:0000256" key="10">
    <source>
        <dbReference type="ARBA" id="ARBA00051823"/>
    </source>
</evidence>
<dbReference type="InterPro" id="IPR000182">
    <property type="entry name" value="GNAT_dom"/>
</dbReference>
<comment type="similarity">
    <text evidence="4">Belongs to the acetyltransferase family. AANAT subfamily.</text>
</comment>
<dbReference type="EC" id="2.3.1.87" evidence="5"/>
<proteinExistence type="inferred from homology"/>
<dbReference type="FunFam" id="3.40.630.30:FF:000046">
    <property type="entry name" value="Dopamine N-acetyltransferase"/>
    <property type="match status" value="1"/>
</dbReference>
<evidence type="ECO:0000313" key="16">
    <source>
        <dbReference type="Proteomes" id="UP001153712"/>
    </source>
</evidence>
<evidence type="ECO:0000313" key="15">
    <source>
        <dbReference type="EMBL" id="CAG9854163.1"/>
    </source>
</evidence>
<organism evidence="15 16">
    <name type="scientific">Phyllotreta striolata</name>
    <name type="common">Striped flea beetle</name>
    <name type="synonym">Crioceris striolata</name>
    <dbReference type="NCBI Taxonomy" id="444603"/>
    <lineage>
        <taxon>Eukaryota</taxon>
        <taxon>Metazoa</taxon>
        <taxon>Ecdysozoa</taxon>
        <taxon>Arthropoda</taxon>
        <taxon>Hexapoda</taxon>
        <taxon>Insecta</taxon>
        <taxon>Pterygota</taxon>
        <taxon>Neoptera</taxon>
        <taxon>Endopterygota</taxon>
        <taxon>Coleoptera</taxon>
        <taxon>Polyphaga</taxon>
        <taxon>Cucujiformia</taxon>
        <taxon>Chrysomeloidea</taxon>
        <taxon>Chrysomelidae</taxon>
        <taxon>Galerucinae</taxon>
        <taxon>Alticini</taxon>
        <taxon>Phyllotreta</taxon>
    </lineage>
</organism>
<dbReference type="EMBL" id="OU900094">
    <property type="protein sequence ID" value="CAG9854163.1"/>
    <property type="molecule type" value="Genomic_DNA"/>
</dbReference>
<dbReference type="Proteomes" id="UP001153712">
    <property type="component" value="Chromosome 1"/>
</dbReference>
<dbReference type="GO" id="GO:0004059">
    <property type="term" value="F:aralkylamine N-acetyltransferase activity"/>
    <property type="evidence" value="ECO:0007669"/>
    <property type="project" value="UniProtKB-EC"/>
</dbReference>
<name>A0A9N9TA83_PHYSR</name>
<dbReference type="Pfam" id="PF00583">
    <property type="entry name" value="Acetyltransf_1"/>
    <property type="match status" value="1"/>
</dbReference>
<gene>
    <name evidence="15" type="ORF">PHYEVI_LOCUS627</name>
</gene>
<dbReference type="PANTHER" id="PTHR20905:SF1">
    <property type="entry name" value="AT07410P-RELATED"/>
    <property type="match status" value="1"/>
</dbReference>
<evidence type="ECO:0000256" key="1">
    <source>
        <dbReference type="ARBA" id="ARBA00022679"/>
    </source>
</evidence>
<dbReference type="CDD" id="cd04301">
    <property type="entry name" value="NAT_SF"/>
    <property type="match status" value="1"/>
</dbReference>
<evidence type="ECO:0000256" key="9">
    <source>
        <dbReference type="ARBA" id="ARBA00051711"/>
    </source>
</evidence>
<evidence type="ECO:0000256" key="13">
    <source>
        <dbReference type="ARBA" id="ARBA00052491"/>
    </source>
</evidence>
<evidence type="ECO:0000256" key="8">
    <source>
        <dbReference type="ARBA" id="ARBA00051284"/>
    </source>
</evidence>
<evidence type="ECO:0000256" key="12">
    <source>
        <dbReference type="ARBA" id="ARBA00052335"/>
    </source>
</evidence>
<keyword evidence="2" id="KW-0012">Acyltransferase</keyword>
<keyword evidence="16" id="KW-1185">Reference proteome</keyword>
<comment type="catalytic activity">
    <reaction evidence="12">
        <text>dopamine + hexadecanoyl-CoA = N-hexadecanoyl-dopamine + CoA + H(+)</text>
        <dbReference type="Rhea" id="RHEA:51376"/>
        <dbReference type="ChEBI" id="CHEBI:15378"/>
        <dbReference type="ChEBI" id="CHEBI:57287"/>
        <dbReference type="ChEBI" id="CHEBI:57379"/>
        <dbReference type="ChEBI" id="CHEBI:59905"/>
        <dbReference type="ChEBI" id="CHEBI:134058"/>
    </reaction>
    <physiologicalReaction direction="left-to-right" evidence="12">
        <dbReference type="Rhea" id="RHEA:51377"/>
    </physiologicalReaction>
</comment>
<dbReference type="OrthoDB" id="41532at2759"/>
<keyword evidence="1" id="KW-0808">Transferase</keyword>
<evidence type="ECO:0000259" key="14">
    <source>
        <dbReference type="PROSITE" id="PS51186"/>
    </source>
</evidence>
<dbReference type="InterPro" id="IPR016181">
    <property type="entry name" value="Acyl_CoA_acyltransferase"/>
</dbReference>
<comment type="catalytic activity">
    <reaction evidence="10">
        <text>serotonin + (9Z)-octadecenoyl-CoA = N-(9Z-octadecenoyl)-serotonin + CoA + H(+)</text>
        <dbReference type="Rhea" id="RHEA:51392"/>
        <dbReference type="ChEBI" id="CHEBI:15378"/>
        <dbReference type="ChEBI" id="CHEBI:57287"/>
        <dbReference type="ChEBI" id="CHEBI:57387"/>
        <dbReference type="ChEBI" id="CHEBI:134064"/>
        <dbReference type="ChEBI" id="CHEBI:350546"/>
    </reaction>
    <physiologicalReaction direction="left-to-right" evidence="10">
        <dbReference type="Rhea" id="RHEA:51393"/>
    </physiologicalReaction>
</comment>
<comment type="catalytic activity">
    <reaction evidence="8">
        <text>serotonin + (5Z,8Z,11Z,14Z)-eicosatetraenoyl-CoA = N-[(5Z,8Z,11Z,14Z)-eicosatetraenoyl]-serotonin + CoA + H(+)</text>
        <dbReference type="Rhea" id="RHEA:51396"/>
        <dbReference type="ChEBI" id="CHEBI:15378"/>
        <dbReference type="ChEBI" id="CHEBI:57287"/>
        <dbReference type="ChEBI" id="CHEBI:57368"/>
        <dbReference type="ChEBI" id="CHEBI:132255"/>
        <dbReference type="ChEBI" id="CHEBI:350546"/>
    </reaction>
    <physiologicalReaction direction="left-to-right" evidence="8">
        <dbReference type="Rhea" id="RHEA:51397"/>
    </physiologicalReaction>
</comment>
<evidence type="ECO:0000256" key="7">
    <source>
        <dbReference type="ARBA" id="ARBA00050849"/>
    </source>
</evidence>
<evidence type="ECO:0000256" key="3">
    <source>
        <dbReference type="ARBA" id="ARBA00037926"/>
    </source>
</evidence>
<comment type="catalytic activity">
    <reaction evidence="13">
        <text>serotonin + acetyl-CoA = N-acetylserotonin + CoA + H(+)</text>
        <dbReference type="Rhea" id="RHEA:25217"/>
        <dbReference type="ChEBI" id="CHEBI:15378"/>
        <dbReference type="ChEBI" id="CHEBI:17697"/>
        <dbReference type="ChEBI" id="CHEBI:57287"/>
        <dbReference type="ChEBI" id="CHEBI:57288"/>
        <dbReference type="ChEBI" id="CHEBI:350546"/>
        <dbReference type="EC" id="2.3.1.87"/>
    </reaction>
    <physiologicalReaction direction="left-to-right" evidence="13">
        <dbReference type="Rhea" id="RHEA:25218"/>
    </physiologicalReaction>
</comment>
<comment type="catalytic activity">
    <reaction evidence="7">
        <text>serotonin + octadecanoyl-CoA = N-octadecanoyl-serotonin + CoA + H(+)</text>
        <dbReference type="Rhea" id="RHEA:51400"/>
        <dbReference type="ChEBI" id="CHEBI:15378"/>
        <dbReference type="ChEBI" id="CHEBI:57287"/>
        <dbReference type="ChEBI" id="CHEBI:57394"/>
        <dbReference type="ChEBI" id="CHEBI:134065"/>
        <dbReference type="ChEBI" id="CHEBI:350546"/>
    </reaction>
    <physiologicalReaction direction="left-to-right" evidence="7">
        <dbReference type="Rhea" id="RHEA:51401"/>
    </physiologicalReaction>
</comment>
<comment type="catalytic activity">
    <reaction evidence="6">
        <text>dopamine + (9Z)-octadecenoyl-CoA = N-(9Z-octadecanoyl)-dopamine + CoA + H(+)</text>
        <dbReference type="Rhea" id="RHEA:51380"/>
        <dbReference type="ChEBI" id="CHEBI:15378"/>
        <dbReference type="ChEBI" id="CHEBI:31883"/>
        <dbReference type="ChEBI" id="CHEBI:57287"/>
        <dbReference type="ChEBI" id="CHEBI:57387"/>
        <dbReference type="ChEBI" id="CHEBI:59905"/>
    </reaction>
    <physiologicalReaction direction="left-to-right" evidence="6">
        <dbReference type="Rhea" id="RHEA:51381"/>
    </physiologicalReaction>
</comment>
<evidence type="ECO:0000256" key="11">
    <source>
        <dbReference type="ARBA" id="ARBA00052178"/>
    </source>
</evidence>
<dbReference type="Gene3D" id="3.40.630.30">
    <property type="match status" value="1"/>
</dbReference>
<accession>A0A9N9TA83</accession>
<protein>
    <recommendedName>
        <fullName evidence="5">aralkylamine N-acetyltransferase</fullName>
        <ecNumber evidence="5">2.3.1.87</ecNumber>
    </recommendedName>
</protein>
<evidence type="ECO:0000256" key="4">
    <source>
        <dbReference type="ARBA" id="ARBA00038182"/>
    </source>
</evidence>
<dbReference type="PROSITE" id="PS51186">
    <property type="entry name" value="GNAT"/>
    <property type="match status" value="1"/>
</dbReference>
<comment type="catalytic activity">
    <reaction evidence="11">
        <text>serotonin + hexadecanoyl-CoA = N-hexadecanoyl-serotonin + CoA + H(+)</text>
        <dbReference type="Rhea" id="RHEA:51384"/>
        <dbReference type="ChEBI" id="CHEBI:15378"/>
        <dbReference type="ChEBI" id="CHEBI:57287"/>
        <dbReference type="ChEBI" id="CHEBI:57379"/>
        <dbReference type="ChEBI" id="CHEBI:134059"/>
        <dbReference type="ChEBI" id="CHEBI:350546"/>
    </reaction>
    <physiologicalReaction direction="left-to-right" evidence="11">
        <dbReference type="Rhea" id="RHEA:51385"/>
    </physiologicalReaction>
</comment>
<dbReference type="AlphaFoldDB" id="A0A9N9TA83"/>
<sequence>MQTHDQIYASTKLEFVMAETPELTIRKVEPADVEPVRRFMKRTFFKDEPICKSLKVVVDDTVDEGVVDYCLRFLGQGLDLVAEYNGNIVGSSCSNVLIEKGSSLVERPYTLTDKGKIVKDLLEYVEEMANPFDNANRVFLLNLLSVDPTFRGRGLGKKLLIESMRVAKEHGAQRVMVECTSVFTNAACRSLGFRDVFTLKYADYKLDGKVVVNPEPPHYAVVVAAFDFDQ</sequence>
<evidence type="ECO:0000256" key="6">
    <source>
        <dbReference type="ARBA" id="ARBA00050189"/>
    </source>
</evidence>
<feature type="domain" description="N-acetyltransferase" evidence="14">
    <location>
        <begin position="23"/>
        <end position="217"/>
    </location>
</feature>
<comment type="catalytic activity">
    <reaction evidence="9">
        <text>dopamine + acetyl-CoA = N-acetyldopamine + CoA + H(+)</text>
        <dbReference type="Rhea" id="RHEA:51388"/>
        <dbReference type="ChEBI" id="CHEBI:15378"/>
        <dbReference type="ChEBI" id="CHEBI:57287"/>
        <dbReference type="ChEBI" id="CHEBI:57288"/>
        <dbReference type="ChEBI" id="CHEBI:59905"/>
        <dbReference type="ChEBI" id="CHEBI:125678"/>
    </reaction>
    <physiologicalReaction direction="left-to-right" evidence="9">
        <dbReference type="Rhea" id="RHEA:51389"/>
    </physiologicalReaction>
</comment>
<dbReference type="SUPFAM" id="SSF55729">
    <property type="entry name" value="Acyl-CoA N-acyltransferases (Nat)"/>
    <property type="match status" value="1"/>
</dbReference>
<reference evidence="15" key="1">
    <citation type="submission" date="2022-01" db="EMBL/GenBank/DDBJ databases">
        <authorList>
            <person name="King R."/>
        </authorList>
    </citation>
    <scope>NUCLEOTIDE SEQUENCE</scope>
</reference>